<evidence type="ECO:0000313" key="3">
    <source>
        <dbReference type="Proteomes" id="UP000184452"/>
    </source>
</evidence>
<evidence type="ECO:0000313" key="2">
    <source>
        <dbReference type="EMBL" id="SHJ90886.1"/>
    </source>
</evidence>
<keyword evidence="1" id="KW-0732">Signal</keyword>
<evidence type="ECO:0008006" key="4">
    <source>
        <dbReference type="Google" id="ProtNLM"/>
    </source>
</evidence>
<evidence type="ECO:0000256" key="1">
    <source>
        <dbReference type="SAM" id="SignalP"/>
    </source>
</evidence>
<dbReference type="STRING" id="758803.SAMN05421803_11168"/>
<proteinExistence type="predicted"/>
<dbReference type="RefSeq" id="WP_073380577.1">
    <property type="nucleotide sequence ID" value="NZ_FQZK01000011.1"/>
</dbReference>
<name>A0A1M6N5K1_9ACTN</name>
<dbReference type="Proteomes" id="UP000184452">
    <property type="component" value="Unassembled WGS sequence"/>
</dbReference>
<dbReference type="AlphaFoldDB" id="A0A1M6N5K1"/>
<keyword evidence="3" id="KW-1185">Reference proteome</keyword>
<gene>
    <name evidence="2" type="ORF">SAMN05421803_11168</name>
</gene>
<dbReference type="EMBL" id="FQZK01000011">
    <property type="protein sequence ID" value="SHJ90886.1"/>
    <property type="molecule type" value="Genomic_DNA"/>
</dbReference>
<feature type="chain" id="PRO_5013178191" description="Spore-associated protein A" evidence="1">
    <location>
        <begin position="29"/>
        <end position="134"/>
    </location>
</feature>
<reference evidence="2 3" key="1">
    <citation type="submission" date="2016-11" db="EMBL/GenBank/DDBJ databases">
        <authorList>
            <person name="Jaros S."/>
            <person name="Januszkiewicz K."/>
            <person name="Wedrychowicz H."/>
        </authorList>
    </citation>
    <scope>NUCLEOTIDE SEQUENCE [LARGE SCALE GENOMIC DNA]</scope>
    <source>
        <strain evidence="2 3">CGMCC 4.5723</strain>
    </source>
</reference>
<accession>A0A1M6N5K1</accession>
<feature type="signal peptide" evidence="1">
    <location>
        <begin position="1"/>
        <end position="28"/>
    </location>
</feature>
<dbReference type="OrthoDB" id="1099523at2"/>
<sequence>MHTFLKRAAVLASAVGVCVAGLAAPASAAVYGGQCGSGYGVVNSIGFPNDRGTTFLTYNNSNGNNCVVTIRTVPGAAAPMDAFIRITGTSGWEDDPGNYTTYAGPVYLSAAGRCVDWGGTIGTATLTEDETNCG</sequence>
<organism evidence="2 3">
    <name type="scientific">Nocardiopsis flavescens</name>
    <dbReference type="NCBI Taxonomy" id="758803"/>
    <lineage>
        <taxon>Bacteria</taxon>
        <taxon>Bacillati</taxon>
        <taxon>Actinomycetota</taxon>
        <taxon>Actinomycetes</taxon>
        <taxon>Streptosporangiales</taxon>
        <taxon>Nocardiopsidaceae</taxon>
        <taxon>Nocardiopsis</taxon>
    </lineage>
</organism>
<protein>
    <recommendedName>
        <fullName evidence="4">Spore-associated protein A</fullName>
    </recommendedName>
</protein>